<feature type="compositionally biased region" description="Basic and acidic residues" evidence="1">
    <location>
        <begin position="191"/>
        <end position="200"/>
    </location>
</feature>
<dbReference type="InterPro" id="IPR032754">
    <property type="entry name" value="LRRC37_N"/>
</dbReference>
<gene>
    <name evidence="3" type="ORF">A6R68_12424</name>
</gene>
<dbReference type="InterPro" id="IPR015753">
    <property type="entry name" value="LRRC37"/>
</dbReference>
<dbReference type="PANTHER" id="PTHR23045:SF9">
    <property type="entry name" value="LEUCINE RICH REPEAT CONTAINING 37A-RELATED"/>
    <property type="match status" value="1"/>
</dbReference>
<feature type="region of interest" description="Disordered" evidence="1">
    <location>
        <begin position="125"/>
        <end position="312"/>
    </location>
</feature>
<feature type="compositionally biased region" description="Acidic residues" evidence="1">
    <location>
        <begin position="547"/>
        <end position="560"/>
    </location>
</feature>
<dbReference type="EMBL" id="LZPO01054915">
    <property type="protein sequence ID" value="OBS72999.1"/>
    <property type="molecule type" value="Genomic_DNA"/>
</dbReference>
<evidence type="ECO:0000259" key="2">
    <source>
        <dbReference type="Pfam" id="PF15779"/>
    </source>
</evidence>
<feature type="domain" description="Leucine-rich repeat-containing protein 37 N-terminal" evidence="2">
    <location>
        <begin position="419"/>
        <end position="482"/>
    </location>
</feature>
<sequence>MFSPPQKLRDIFLSFQEKPHPESDQFTVPHQHLTNKMTPPRKLPENILKLSGNRYQSPRFKSISGADNQLYGILVPPLDSKSSGVTKFIVSPQDLKKDLVQHKKLAKVVVGTTNQLTKSHLQNIMEDGYGDPSITEANSDSLPVQSQENKNEPPEPSEQVEPPEYQLEAQTQDSENLGVVQEGPDHLPQLPEEHEPSAEKEEPEIPAQTPGPLVQAEHFPSLEEEQPAELSESREEAESSESGLESQIQPPEEAEEEEKEPSPIQEEVPSQHPGPLLEDESFPIQLERPAQHSEFLEEEGLGPENQPEALVTPAELPEEAVPPIEQGAPLQAPESPIESVVETPPVHQVQPTQSEEHHYQLPNVTVRPVDVALTITSEPAKETESSLGQQESPVHSPENTDGMEPFLSEQAQLAQSSELEIPTQFSEYAPIQQEQAAQSSEHHEVTVSPSTHHSNLSTTTGKPADMQLTITPTRTAEVGPPPMYHEALAKPITVPEKDISTSATQYTDPTVTPEPFEGVELLSNQQEAPTQSLEPVQYEKPSLSQQEDTDEDSELQEETEPSSAQQEIPVQPLDFPHET</sequence>
<dbReference type="AlphaFoldDB" id="A0A1A6H3V7"/>
<reference evidence="3 4" key="1">
    <citation type="submission" date="2016-06" db="EMBL/GenBank/DDBJ databases">
        <title>The Draft Genome Sequence and Annotation of the Desert Woodrat Neotoma lepida.</title>
        <authorList>
            <person name="Campbell M."/>
            <person name="Oakeson K.F."/>
            <person name="Yandell M."/>
            <person name="Halpert J.R."/>
            <person name="Dearing D."/>
        </authorList>
    </citation>
    <scope>NUCLEOTIDE SEQUENCE [LARGE SCALE GENOMIC DNA]</scope>
    <source>
        <strain evidence="3">417</strain>
        <tissue evidence="3">Liver</tissue>
    </source>
</reference>
<feature type="compositionally biased region" description="Polar residues" evidence="1">
    <location>
        <begin position="135"/>
        <end position="148"/>
    </location>
</feature>
<keyword evidence="4" id="KW-1185">Reference proteome</keyword>
<feature type="region of interest" description="Disordered" evidence="1">
    <location>
        <begin position="325"/>
        <end position="364"/>
    </location>
</feature>
<dbReference type="STRING" id="56216.A0A1A6H3V7"/>
<dbReference type="Pfam" id="PF15779">
    <property type="entry name" value="LRRC37"/>
    <property type="match status" value="2"/>
</dbReference>
<proteinExistence type="predicted"/>
<evidence type="ECO:0000313" key="3">
    <source>
        <dbReference type="EMBL" id="OBS72999.1"/>
    </source>
</evidence>
<name>A0A1A6H3V7_NEOLE</name>
<dbReference type="PANTHER" id="PTHR23045">
    <property type="entry name" value="LEUCINE-RICH REPEAT-CONTAINING PROTEIN 37A"/>
    <property type="match status" value="1"/>
</dbReference>
<evidence type="ECO:0000256" key="1">
    <source>
        <dbReference type="SAM" id="MobiDB-lite"/>
    </source>
</evidence>
<feature type="non-terminal residue" evidence="3">
    <location>
        <position position="579"/>
    </location>
</feature>
<feature type="domain" description="Leucine-rich repeat-containing protein 37 N-terminal" evidence="2">
    <location>
        <begin position="320"/>
        <end position="386"/>
    </location>
</feature>
<organism evidence="3 4">
    <name type="scientific">Neotoma lepida</name>
    <name type="common">Desert woodrat</name>
    <dbReference type="NCBI Taxonomy" id="56216"/>
    <lineage>
        <taxon>Eukaryota</taxon>
        <taxon>Metazoa</taxon>
        <taxon>Chordata</taxon>
        <taxon>Craniata</taxon>
        <taxon>Vertebrata</taxon>
        <taxon>Euteleostomi</taxon>
        <taxon>Mammalia</taxon>
        <taxon>Eutheria</taxon>
        <taxon>Euarchontoglires</taxon>
        <taxon>Glires</taxon>
        <taxon>Rodentia</taxon>
        <taxon>Myomorpha</taxon>
        <taxon>Muroidea</taxon>
        <taxon>Cricetidae</taxon>
        <taxon>Neotominae</taxon>
        <taxon>Neotoma</taxon>
    </lineage>
</organism>
<dbReference type="Proteomes" id="UP000092124">
    <property type="component" value="Unassembled WGS sequence"/>
</dbReference>
<feature type="compositionally biased region" description="Polar residues" evidence="1">
    <location>
        <begin position="522"/>
        <end position="534"/>
    </location>
</feature>
<comment type="caution">
    <text evidence="3">The sequence shown here is derived from an EMBL/GenBank/DDBJ whole genome shotgun (WGS) entry which is preliminary data.</text>
</comment>
<evidence type="ECO:0000313" key="4">
    <source>
        <dbReference type="Proteomes" id="UP000092124"/>
    </source>
</evidence>
<feature type="compositionally biased region" description="Polar residues" evidence="1">
    <location>
        <begin position="500"/>
        <end position="510"/>
    </location>
</feature>
<protein>
    <recommendedName>
        <fullName evidence="2">Leucine-rich repeat-containing protein 37 N-terminal domain-containing protein</fullName>
    </recommendedName>
</protein>
<feature type="compositionally biased region" description="Polar residues" evidence="1">
    <location>
        <begin position="447"/>
        <end position="461"/>
    </location>
</feature>
<feature type="compositionally biased region" description="Polar residues" evidence="1">
    <location>
        <begin position="385"/>
        <end position="399"/>
    </location>
</feature>
<feature type="region of interest" description="Disordered" evidence="1">
    <location>
        <begin position="377"/>
        <end position="579"/>
    </location>
</feature>
<feature type="compositionally biased region" description="Low complexity" evidence="1">
    <location>
        <begin position="240"/>
        <end position="251"/>
    </location>
</feature>
<dbReference type="OrthoDB" id="9635126at2759"/>
<accession>A0A1A6H3V7</accession>
<feature type="compositionally biased region" description="Polar residues" evidence="1">
    <location>
        <begin position="409"/>
        <end position="439"/>
    </location>
</feature>